<dbReference type="GO" id="GO:0016020">
    <property type="term" value="C:membrane"/>
    <property type="evidence" value="ECO:0007669"/>
    <property type="project" value="UniProtKB-SubCell"/>
</dbReference>
<dbReference type="KEGG" id="als:DJ013_20860"/>
<gene>
    <name evidence="7" type="ORF">DJ013_20860</name>
</gene>
<protein>
    <submittedName>
        <fullName evidence="7">Lysoplasmalogenase</fullName>
    </submittedName>
</protein>
<feature type="transmembrane region" description="Helical" evidence="6">
    <location>
        <begin position="130"/>
        <end position="147"/>
    </location>
</feature>
<evidence type="ECO:0000256" key="1">
    <source>
        <dbReference type="ARBA" id="ARBA00004141"/>
    </source>
</evidence>
<feature type="transmembrane region" description="Helical" evidence="6">
    <location>
        <begin position="75"/>
        <end position="93"/>
    </location>
</feature>
<proteinExistence type="inferred from homology"/>
<organism evidence="7 8">
    <name type="scientific">Arcticibacterium luteifluviistationis</name>
    <dbReference type="NCBI Taxonomy" id="1784714"/>
    <lineage>
        <taxon>Bacteria</taxon>
        <taxon>Pseudomonadati</taxon>
        <taxon>Bacteroidota</taxon>
        <taxon>Cytophagia</taxon>
        <taxon>Cytophagales</taxon>
        <taxon>Leadbetterellaceae</taxon>
        <taxon>Arcticibacterium</taxon>
    </lineage>
</organism>
<keyword evidence="8" id="KW-1185">Reference proteome</keyword>
<dbReference type="InterPro" id="IPR012506">
    <property type="entry name" value="TMEM86B-like"/>
</dbReference>
<accession>A0A2Z4GGX7</accession>
<reference evidence="7 8" key="1">
    <citation type="submission" date="2018-05" db="EMBL/GenBank/DDBJ databases">
        <title>Complete genome sequence of Arcticibacterium luteifluviistationis SM1504T, a cytophagaceae bacterium isolated from Arctic surface seawater.</title>
        <authorList>
            <person name="Li Y."/>
            <person name="Qin Q.-L."/>
        </authorList>
    </citation>
    <scope>NUCLEOTIDE SEQUENCE [LARGE SCALE GENOMIC DNA]</scope>
    <source>
        <strain evidence="7 8">SM1504</strain>
    </source>
</reference>
<feature type="transmembrane region" description="Helical" evidence="6">
    <location>
        <begin position="50"/>
        <end position="69"/>
    </location>
</feature>
<evidence type="ECO:0000256" key="5">
    <source>
        <dbReference type="ARBA" id="ARBA00023136"/>
    </source>
</evidence>
<feature type="transmembrane region" description="Helical" evidence="6">
    <location>
        <begin position="182"/>
        <end position="201"/>
    </location>
</feature>
<evidence type="ECO:0000256" key="6">
    <source>
        <dbReference type="SAM" id="Phobius"/>
    </source>
</evidence>
<evidence type="ECO:0000256" key="4">
    <source>
        <dbReference type="ARBA" id="ARBA00022989"/>
    </source>
</evidence>
<dbReference type="Proteomes" id="UP000249873">
    <property type="component" value="Chromosome"/>
</dbReference>
<feature type="transmembrane region" description="Helical" evidence="6">
    <location>
        <begin position="105"/>
        <end position="124"/>
    </location>
</feature>
<evidence type="ECO:0000256" key="2">
    <source>
        <dbReference type="ARBA" id="ARBA00007375"/>
    </source>
</evidence>
<comment type="subcellular location">
    <subcellularLocation>
        <location evidence="1">Membrane</location>
        <topology evidence="1">Multi-pass membrane protein</topology>
    </subcellularLocation>
</comment>
<keyword evidence="5 6" id="KW-0472">Membrane</keyword>
<keyword evidence="3 6" id="KW-0812">Transmembrane</keyword>
<dbReference type="PANTHER" id="PTHR31885:SF6">
    <property type="entry name" value="GH04784P"/>
    <property type="match status" value="1"/>
</dbReference>
<dbReference type="RefSeq" id="WP_111373863.1">
    <property type="nucleotide sequence ID" value="NZ_CP029480.1"/>
</dbReference>
<evidence type="ECO:0000313" key="8">
    <source>
        <dbReference type="Proteomes" id="UP000249873"/>
    </source>
</evidence>
<dbReference type="GO" id="GO:0016787">
    <property type="term" value="F:hydrolase activity"/>
    <property type="evidence" value="ECO:0007669"/>
    <property type="project" value="TreeGrafter"/>
</dbReference>
<comment type="similarity">
    <text evidence="2">Belongs to the TMEM86 family.</text>
</comment>
<dbReference type="OrthoDB" id="5651790at2"/>
<sequence length="213" mass="23957">MKLTVLYFALLALNIIGGLFGIQELALVTKPLLMPVLIGLVWLEGSRYSFKWALILALVLSWAGDLFLMFERESFFVFGLGSFLLAHLVYIFIYRKSVKASLLKALPFIGFVGLFCFGVLWNKLSEEMTIPVYIYMLVISTMAYLASCREVNVKSFESVLVGAILFVISDAFIAVNEFVQPVLWPTFWVMSTYGLAQYLIVKGLLKPDLSFGS</sequence>
<evidence type="ECO:0000256" key="3">
    <source>
        <dbReference type="ARBA" id="ARBA00022692"/>
    </source>
</evidence>
<dbReference type="Pfam" id="PF07947">
    <property type="entry name" value="YhhN"/>
    <property type="match status" value="1"/>
</dbReference>
<dbReference type="PANTHER" id="PTHR31885">
    <property type="entry name" value="GH04784P"/>
    <property type="match status" value="1"/>
</dbReference>
<keyword evidence="4 6" id="KW-1133">Transmembrane helix</keyword>
<feature type="transmembrane region" description="Helical" evidence="6">
    <location>
        <begin position="159"/>
        <end position="176"/>
    </location>
</feature>
<evidence type="ECO:0000313" key="7">
    <source>
        <dbReference type="EMBL" id="AWW00497.1"/>
    </source>
</evidence>
<dbReference type="EMBL" id="CP029480">
    <property type="protein sequence ID" value="AWW00497.1"/>
    <property type="molecule type" value="Genomic_DNA"/>
</dbReference>
<dbReference type="AlphaFoldDB" id="A0A2Z4GGX7"/>
<name>A0A2Z4GGX7_9BACT</name>